<dbReference type="EMBL" id="OB660216">
    <property type="protein sequence ID" value="CAD7223519.1"/>
    <property type="molecule type" value="Genomic_DNA"/>
</dbReference>
<comment type="catalytic activity">
    <reaction evidence="1 7 8">
        <text>Hydrolyzes single-stranded DNA or mismatched double-stranded DNA and polynucleotides, releasing free uracil.</text>
        <dbReference type="EC" id="3.2.2.27"/>
    </reaction>
</comment>
<dbReference type="NCBIfam" id="TIGR00628">
    <property type="entry name" value="ung"/>
    <property type="match status" value="1"/>
</dbReference>
<comment type="subcellular location">
    <subcellularLocation>
        <location evidence="7">Mitochondrion</location>
    </subcellularLocation>
    <subcellularLocation>
        <location evidence="7">Nucleus</location>
    </subcellularLocation>
</comment>
<dbReference type="InterPro" id="IPR036895">
    <property type="entry name" value="Uracil-DNA_glycosylase-like_sf"/>
</dbReference>
<dbReference type="InterPro" id="IPR002043">
    <property type="entry name" value="UDG_fam1"/>
</dbReference>
<dbReference type="FunFam" id="3.40.470.10:FF:000001">
    <property type="entry name" value="Uracil-DNA glycosylase"/>
    <property type="match status" value="1"/>
</dbReference>
<dbReference type="SUPFAM" id="SSF52141">
    <property type="entry name" value="Uracil-DNA glycosylase-like"/>
    <property type="match status" value="1"/>
</dbReference>
<feature type="region of interest" description="Disordered" evidence="9">
    <location>
        <begin position="14"/>
        <end position="41"/>
    </location>
</feature>
<dbReference type="NCBIfam" id="NF003591">
    <property type="entry name" value="PRK05254.1-4"/>
    <property type="match status" value="1"/>
</dbReference>
<dbReference type="GO" id="GO:0005739">
    <property type="term" value="C:mitochondrion"/>
    <property type="evidence" value="ECO:0007669"/>
    <property type="project" value="UniProtKB-SubCell"/>
</dbReference>
<comment type="similarity">
    <text evidence="2 7 8">Belongs to the uracil-DNA glycosylase (UDG) superfamily. UNG family.</text>
</comment>
<evidence type="ECO:0000256" key="9">
    <source>
        <dbReference type="SAM" id="MobiDB-lite"/>
    </source>
</evidence>
<keyword evidence="7" id="KW-0539">Nucleus</keyword>
<keyword evidence="6 7" id="KW-0234">DNA repair</keyword>
<keyword evidence="5 7" id="KW-0378">Hydrolase</keyword>
<dbReference type="PANTHER" id="PTHR11264">
    <property type="entry name" value="URACIL-DNA GLYCOSYLASE"/>
    <property type="match status" value="1"/>
</dbReference>
<dbReference type="GO" id="GO:0004844">
    <property type="term" value="F:uracil DNA N-glycosylase activity"/>
    <property type="evidence" value="ECO:0007669"/>
    <property type="project" value="UniProtKB-UniRule"/>
</dbReference>
<dbReference type="NCBIfam" id="NF003592">
    <property type="entry name" value="PRK05254.1-5"/>
    <property type="match status" value="1"/>
</dbReference>
<dbReference type="PROSITE" id="PS00130">
    <property type="entry name" value="U_DNA_GLYCOSYLASE"/>
    <property type="match status" value="1"/>
</dbReference>
<dbReference type="InterPro" id="IPR018085">
    <property type="entry name" value="Ura-DNA_Glyclase_AS"/>
</dbReference>
<organism evidence="10">
    <name type="scientific">Cyprideis torosa</name>
    <dbReference type="NCBI Taxonomy" id="163714"/>
    <lineage>
        <taxon>Eukaryota</taxon>
        <taxon>Metazoa</taxon>
        <taxon>Ecdysozoa</taxon>
        <taxon>Arthropoda</taxon>
        <taxon>Crustacea</taxon>
        <taxon>Oligostraca</taxon>
        <taxon>Ostracoda</taxon>
        <taxon>Podocopa</taxon>
        <taxon>Podocopida</taxon>
        <taxon>Cytherocopina</taxon>
        <taxon>Cytheroidea</taxon>
        <taxon>Cytherideidae</taxon>
        <taxon>Cyprideis</taxon>
    </lineage>
</organism>
<protein>
    <recommendedName>
        <fullName evidence="3 7">Uracil-DNA glycosylase</fullName>
        <shortName evidence="7">UDG</shortName>
        <ecNumber evidence="3 7">3.2.2.27</ecNumber>
    </recommendedName>
</protein>
<comment type="function">
    <text evidence="7 8">Excises uracil residues from the DNA which can arise as a result of misincorporation of dUMP residues by DNA polymerase or due to deamination of cytosine.</text>
</comment>
<evidence type="ECO:0000256" key="6">
    <source>
        <dbReference type="ARBA" id="ARBA00023204"/>
    </source>
</evidence>
<evidence type="ECO:0000313" key="10">
    <source>
        <dbReference type="EMBL" id="CAD7223519.1"/>
    </source>
</evidence>
<dbReference type="AlphaFoldDB" id="A0A7R8ZKJ2"/>
<evidence type="ECO:0000256" key="7">
    <source>
        <dbReference type="HAMAP-Rule" id="MF_03166"/>
    </source>
</evidence>
<feature type="compositionally biased region" description="Basic and acidic residues" evidence="9">
    <location>
        <begin position="32"/>
        <end position="41"/>
    </location>
</feature>
<dbReference type="InterPro" id="IPR005122">
    <property type="entry name" value="Uracil-DNA_glycosylase-like"/>
</dbReference>
<evidence type="ECO:0000256" key="8">
    <source>
        <dbReference type="RuleBase" id="RU003780"/>
    </source>
</evidence>
<accession>A0A7R8ZKJ2</accession>
<gene>
    <name evidence="10" type="ORF">CTOB1V02_LOCUS1503</name>
</gene>
<dbReference type="EC" id="3.2.2.27" evidence="3 7"/>
<dbReference type="PANTHER" id="PTHR11264:SF0">
    <property type="entry name" value="URACIL-DNA GLYCOSYLASE"/>
    <property type="match status" value="1"/>
</dbReference>
<proteinExistence type="inferred from homology"/>
<evidence type="ECO:0000256" key="1">
    <source>
        <dbReference type="ARBA" id="ARBA00001400"/>
    </source>
</evidence>
<dbReference type="NCBIfam" id="NF003589">
    <property type="entry name" value="PRK05254.1-2"/>
    <property type="match status" value="1"/>
</dbReference>
<evidence type="ECO:0000256" key="3">
    <source>
        <dbReference type="ARBA" id="ARBA00012030"/>
    </source>
</evidence>
<dbReference type="SMART" id="SM00987">
    <property type="entry name" value="UreE_C"/>
    <property type="match status" value="1"/>
</dbReference>
<dbReference type="GO" id="GO:0097510">
    <property type="term" value="P:base-excision repair, AP site formation via deaminated base removal"/>
    <property type="evidence" value="ECO:0007669"/>
    <property type="project" value="TreeGrafter"/>
</dbReference>
<dbReference type="OrthoDB" id="10031947at2759"/>
<reference evidence="10" key="1">
    <citation type="submission" date="2020-11" db="EMBL/GenBank/DDBJ databases">
        <authorList>
            <person name="Tran Van P."/>
        </authorList>
    </citation>
    <scope>NUCLEOTIDE SEQUENCE</scope>
</reference>
<dbReference type="CDD" id="cd10027">
    <property type="entry name" value="UDG-F1-like"/>
    <property type="match status" value="1"/>
</dbReference>
<evidence type="ECO:0000256" key="4">
    <source>
        <dbReference type="ARBA" id="ARBA00022763"/>
    </source>
</evidence>
<evidence type="ECO:0000256" key="5">
    <source>
        <dbReference type="ARBA" id="ARBA00022801"/>
    </source>
</evidence>
<feature type="active site" description="Proton acceptor" evidence="7">
    <location>
        <position position="144"/>
    </location>
</feature>
<dbReference type="Pfam" id="PF03167">
    <property type="entry name" value="UDG"/>
    <property type="match status" value="1"/>
</dbReference>
<evidence type="ECO:0000256" key="2">
    <source>
        <dbReference type="ARBA" id="ARBA00008184"/>
    </source>
</evidence>
<dbReference type="NCBIfam" id="NF003588">
    <property type="entry name" value="PRK05254.1-1"/>
    <property type="match status" value="1"/>
</dbReference>
<dbReference type="Gene3D" id="3.40.470.10">
    <property type="entry name" value="Uracil-DNA glycosylase-like domain"/>
    <property type="match status" value="1"/>
</dbReference>
<dbReference type="SMART" id="SM00986">
    <property type="entry name" value="UDG"/>
    <property type="match status" value="1"/>
</dbReference>
<sequence>MPQKKISQFFSVAQSRASNAADSTERGGPLKRGAEDSDNRDAKIRKIELQQKPLTFQSEQRSEVAVAKLKLLSQKFTVIASTGIGYTWLKVLEKEFEKPYFDQLSKFVEKERSQYTVYPSKSDVFSWTKYVELNQTKVVILGQDPYHGPNQAHGLAFSVPRETAAPPSLVNMYKELQDDIPGFSHPGHGNLSGWARQGVLLLNTCLTVRAHAANSHKDKGWETLTDAVIQNLSKQLPTLVFLLWGSHAQKKASLIDTKKHAVFRAPHPSPLSAHRGFFGCKHFSKANEALKKKGHQPIDWSSL</sequence>
<name>A0A7R8ZKJ2_9CRUS</name>
<dbReference type="HAMAP" id="MF_00148">
    <property type="entry name" value="UDG"/>
    <property type="match status" value="1"/>
</dbReference>
<dbReference type="GO" id="GO:0005634">
    <property type="term" value="C:nucleus"/>
    <property type="evidence" value="ECO:0007669"/>
    <property type="project" value="UniProtKB-SubCell"/>
</dbReference>
<keyword evidence="4 7" id="KW-0227">DNA damage</keyword>
<keyword evidence="7" id="KW-0496">Mitochondrion</keyword>